<dbReference type="PANTHER" id="PTHR42852">
    <property type="entry name" value="THIOL:DISULFIDE INTERCHANGE PROTEIN DSBE"/>
    <property type="match status" value="1"/>
</dbReference>
<reference evidence="3 4" key="1">
    <citation type="submission" date="2018-08" db="EMBL/GenBank/DDBJ databases">
        <title>A genome reference for cultivated species of the human gut microbiota.</title>
        <authorList>
            <person name="Zou Y."/>
            <person name="Xue W."/>
            <person name="Luo G."/>
        </authorList>
    </citation>
    <scope>NUCLEOTIDE SEQUENCE [LARGE SCALE GENOMIC DNA]</scope>
    <source>
        <strain evidence="3 4">AF34-33</strain>
    </source>
</reference>
<proteinExistence type="predicted"/>
<comment type="caution">
    <text evidence="3">The sequence shown here is derived from an EMBL/GenBank/DDBJ whole genome shotgun (WGS) entry which is preliminary data.</text>
</comment>
<dbReference type="InterPro" id="IPR013766">
    <property type="entry name" value="Thioredoxin_domain"/>
</dbReference>
<dbReference type="AlphaFoldDB" id="A0A415QQ52"/>
<keyword evidence="1" id="KW-0732">Signal</keyword>
<evidence type="ECO:0000259" key="2">
    <source>
        <dbReference type="PROSITE" id="PS51352"/>
    </source>
</evidence>
<dbReference type="EMBL" id="QRPV01000002">
    <property type="protein sequence ID" value="RHM46804.1"/>
    <property type="molecule type" value="Genomic_DNA"/>
</dbReference>
<dbReference type="Pfam" id="PF00578">
    <property type="entry name" value="AhpC-TSA"/>
    <property type="match status" value="1"/>
</dbReference>
<dbReference type="InterPro" id="IPR036249">
    <property type="entry name" value="Thioredoxin-like_sf"/>
</dbReference>
<dbReference type="Gene3D" id="3.40.30.10">
    <property type="entry name" value="Glutaredoxin"/>
    <property type="match status" value="1"/>
</dbReference>
<dbReference type="PANTHER" id="PTHR42852:SF13">
    <property type="entry name" value="PROTEIN DIPZ"/>
    <property type="match status" value="1"/>
</dbReference>
<dbReference type="GO" id="GO:0016491">
    <property type="term" value="F:oxidoreductase activity"/>
    <property type="evidence" value="ECO:0007669"/>
    <property type="project" value="InterPro"/>
</dbReference>
<feature type="signal peptide" evidence="1">
    <location>
        <begin position="1"/>
        <end position="20"/>
    </location>
</feature>
<dbReference type="RefSeq" id="WP_118448467.1">
    <property type="nucleotide sequence ID" value="NZ_CABJDM010000002.1"/>
</dbReference>
<evidence type="ECO:0000313" key="4">
    <source>
        <dbReference type="Proteomes" id="UP000286038"/>
    </source>
</evidence>
<dbReference type="GO" id="GO:0016209">
    <property type="term" value="F:antioxidant activity"/>
    <property type="evidence" value="ECO:0007669"/>
    <property type="project" value="InterPro"/>
</dbReference>
<name>A0A415QQ52_9BACT</name>
<dbReference type="PROSITE" id="PS51352">
    <property type="entry name" value="THIOREDOXIN_2"/>
    <property type="match status" value="1"/>
</dbReference>
<evidence type="ECO:0000313" key="3">
    <source>
        <dbReference type="EMBL" id="RHM46804.1"/>
    </source>
</evidence>
<feature type="domain" description="Thioredoxin" evidence="2">
    <location>
        <begin position="32"/>
        <end position="172"/>
    </location>
</feature>
<feature type="chain" id="PRO_5019574111" description="Thioredoxin domain-containing protein" evidence="1">
    <location>
        <begin position="21"/>
        <end position="188"/>
    </location>
</feature>
<dbReference type="InterPro" id="IPR000866">
    <property type="entry name" value="AhpC/TSA"/>
</dbReference>
<dbReference type="Proteomes" id="UP000286038">
    <property type="component" value="Unassembled WGS sequence"/>
</dbReference>
<accession>A0A415QQ52</accession>
<evidence type="ECO:0000256" key="1">
    <source>
        <dbReference type="SAM" id="SignalP"/>
    </source>
</evidence>
<sequence length="188" mass="22016">MKKLLVAGLLLCVFTLGTYAQEKEKKEKLQRSLIGQRFPDFNVQEWIGKKPKLKGKFVLVDFWCIMAYPVTHRTVPYQNSLAKKYKKNLQIVGLTHDDAYIVKLVVDPDIRYYQGIVDEEVIINTFQLMAWPTSYLIDPDGIVVWEGNVLLEGWKDKNVFNLTEEMLEQFFKDYQKKKESKKSNSIRS</sequence>
<protein>
    <recommendedName>
        <fullName evidence="2">Thioredoxin domain-containing protein</fullName>
    </recommendedName>
</protein>
<organism evidence="3 4">
    <name type="scientific">Butyricimonas virosa</name>
    <dbReference type="NCBI Taxonomy" id="544645"/>
    <lineage>
        <taxon>Bacteria</taxon>
        <taxon>Pseudomonadati</taxon>
        <taxon>Bacteroidota</taxon>
        <taxon>Bacteroidia</taxon>
        <taxon>Bacteroidales</taxon>
        <taxon>Odoribacteraceae</taxon>
        <taxon>Butyricimonas</taxon>
    </lineage>
</organism>
<gene>
    <name evidence="3" type="ORF">DWZ68_02210</name>
</gene>
<dbReference type="SUPFAM" id="SSF52833">
    <property type="entry name" value="Thioredoxin-like"/>
    <property type="match status" value="1"/>
</dbReference>
<dbReference type="InterPro" id="IPR050553">
    <property type="entry name" value="Thioredoxin_ResA/DsbE_sf"/>
</dbReference>